<dbReference type="PANTHER" id="PTHR30349">
    <property type="entry name" value="PHAGE INTEGRASE-RELATED"/>
    <property type="match status" value="1"/>
</dbReference>
<evidence type="ECO:0000256" key="1">
    <source>
        <dbReference type="ARBA" id="ARBA00008857"/>
    </source>
</evidence>
<dbReference type="Gene3D" id="1.10.443.10">
    <property type="entry name" value="Intergrase catalytic core"/>
    <property type="match status" value="1"/>
</dbReference>
<keyword evidence="8" id="KW-1185">Reference proteome</keyword>
<feature type="region of interest" description="Disordered" evidence="5">
    <location>
        <begin position="1"/>
        <end position="23"/>
    </location>
</feature>
<feature type="compositionally biased region" description="Basic and acidic residues" evidence="5">
    <location>
        <begin position="7"/>
        <end position="19"/>
    </location>
</feature>
<accession>A0ABX0T2C4</accession>
<dbReference type="InterPro" id="IPR050090">
    <property type="entry name" value="Tyrosine_recombinase_XerCD"/>
</dbReference>
<dbReference type="EMBL" id="JAANOU010000001">
    <property type="protein sequence ID" value="NIH81710.1"/>
    <property type="molecule type" value="Genomic_DNA"/>
</dbReference>
<comment type="caution">
    <text evidence="7">The sequence shown here is derived from an EMBL/GenBank/DDBJ whole genome shotgun (WGS) entry which is preliminary data.</text>
</comment>
<proteinExistence type="inferred from homology"/>
<comment type="similarity">
    <text evidence="1">Belongs to the 'phage' integrase family.</text>
</comment>
<gene>
    <name evidence="7" type="ORF">FHX46_004240</name>
</gene>
<evidence type="ECO:0000313" key="7">
    <source>
        <dbReference type="EMBL" id="NIH81710.1"/>
    </source>
</evidence>
<evidence type="ECO:0000256" key="5">
    <source>
        <dbReference type="SAM" id="MobiDB-lite"/>
    </source>
</evidence>
<organism evidence="7 8">
    <name type="scientific">Amycolatopsis viridis</name>
    <dbReference type="NCBI Taxonomy" id="185678"/>
    <lineage>
        <taxon>Bacteria</taxon>
        <taxon>Bacillati</taxon>
        <taxon>Actinomycetota</taxon>
        <taxon>Actinomycetes</taxon>
        <taxon>Pseudonocardiales</taxon>
        <taxon>Pseudonocardiaceae</taxon>
        <taxon>Amycolatopsis</taxon>
    </lineage>
</organism>
<dbReference type="Pfam" id="PF14659">
    <property type="entry name" value="Phage_int_SAM_3"/>
    <property type="match status" value="1"/>
</dbReference>
<dbReference type="InterPro" id="IPR010998">
    <property type="entry name" value="Integrase_recombinase_N"/>
</dbReference>
<dbReference type="InterPro" id="IPR004107">
    <property type="entry name" value="Integrase_SAM-like_N"/>
</dbReference>
<dbReference type="InterPro" id="IPR011010">
    <property type="entry name" value="DNA_brk_join_enz"/>
</dbReference>
<dbReference type="Gene3D" id="1.10.150.130">
    <property type="match status" value="1"/>
</dbReference>
<dbReference type="RefSeq" id="WP_167117853.1">
    <property type="nucleotide sequence ID" value="NZ_JAANOU010000001.1"/>
</dbReference>
<name>A0ABX0T2C4_9PSEU</name>
<dbReference type="InterPro" id="IPR002104">
    <property type="entry name" value="Integrase_catalytic"/>
</dbReference>
<dbReference type="InterPro" id="IPR013762">
    <property type="entry name" value="Integrase-like_cat_sf"/>
</dbReference>
<protein>
    <submittedName>
        <fullName evidence="7">Integrase</fullName>
    </submittedName>
</protein>
<evidence type="ECO:0000259" key="6">
    <source>
        <dbReference type="PROSITE" id="PS51898"/>
    </source>
</evidence>
<dbReference type="Pfam" id="PF00589">
    <property type="entry name" value="Phage_integrase"/>
    <property type="match status" value="1"/>
</dbReference>
<sequence>MGYTKDLWTRPEEQPDGKVKRVPNARWGKGKRWLACWLDPDGNERTKAFATKTPADKYWRDMESARDRGEYHDPKAGRKLFGDLAQAWFEALAVDPATRIRTEQVLRLHVLPTFGKRQLKAIQPSEINTFLAKLSETHEWATRAKALGILQGVLDLAEADNLVKKNVAKSKVIQRVKPTFEKVEAWSDERVFALIDAHPDEYRLFPIIAATCGLRAGELFGLALEDIDFEDQVIHVRRQLKRIGKHHVFALPKNDQERDVPLANWTAENIRLHVEKYRPRPCSLPWEKPDGPLRAHNILFRWHDGGFVKDRNFSEEVWKPAAHAAGIIGPPVPKQRGQLRYNTTGKEGPHQLRHYYASVTLADGVNIKELAEYLGHHDPSFTLKQYAHMLPDSHDRAREAVDRRMFRPRLVAGGT</sequence>
<dbReference type="PANTHER" id="PTHR30349:SF64">
    <property type="entry name" value="PROPHAGE INTEGRASE INTD-RELATED"/>
    <property type="match status" value="1"/>
</dbReference>
<evidence type="ECO:0000313" key="8">
    <source>
        <dbReference type="Proteomes" id="UP000754495"/>
    </source>
</evidence>
<keyword evidence="2" id="KW-0229">DNA integration</keyword>
<feature type="domain" description="Tyr recombinase" evidence="6">
    <location>
        <begin position="181"/>
        <end position="402"/>
    </location>
</feature>
<dbReference type="CDD" id="cd01189">
    <property type="entry name" value="INT_ICEBs1_C_like"/>
    <property type="match status" value="1"/>
</dbReference>
<evidence type="ECO:0000256" key="3">
    <source>
        <dbReference type="ARBA" id="ARBA00023125"/>
    </source>
</evidence>
<dbReference type="Proteomes" id="UP000754495">
    <property type="component" value="Unassembled WGS sequence"/>
</dbReference>
<evidence type="ECO:0000256" key="2">
    <source>
        <dbReference type="ARBA" id="ARBA00022908"/>
    </source>
</evidence>
<dbReference type="SUPFAM" id="SSF56349">
    <property type="entry name" value="DNA breaking-rejoining enzymes"/>
    <property type="match status" value="1"/>
</dbReference>
<reference evidence="7 8" key="1">
    <citation type="submission" date="2020-03" db="EMBL/GenBank/DDBJ databases">
        <title>Sequencing the genomes of 1000 actinobacteria strains.</title>
        <authorList>
            <person name="Klenk H.-P."/>
        </authorList>
    </citation>
    <scope>NUCLEOTIDE SEQUENCE [LARGE SCALE GENOMIC DNA]</scope>
    <source>
        <strain evidence="7 8">DSM 45668</strain>
    </source>
</reference>
<dbReference type="PROSITE" id="PS51898">
    <property type="entry name" value="TYR_RECOMBINASE"/>
    <property type="match status" value="1"/>
</dbReference>
<keyword evidence="3" id="KW-0238">DNA-binding</keyword>
<keyword evidence="4" id="KW-0233">DNA recombination</keyword>
<evidence type="ECO:0000256" key="4">
    <source>
        <dbReference type="ARBA" id="ARBA00023172"/>
    </source>
</evidence>